<dbReference type="Proteomes" id="UP001153642">
    <property type="component" value="Unassembled WGS sequence"/>
</dbReference>
<organism evidence="2 3">
    <name type="scientific">Galbibacter pacificus</name>
    <dbReference type="NCBI Taxonomy" id="2996052"/>
    <lineage>
        <taxon>Bacteria</taxon>
        <taxon>Pseudomonadati</taxon>
        <taxon>Bacteroidota</taxon>
        <taxon>Flavobacteriia</taxon>
        <taxon>Flavobacteriales</taxon>
        <taxon>Flavobacteriaceae</taxon>
        <taxon>Galbibacter</taxon>
    </lineage>
</organism>
<protein>
    <submittedName>
        <fullName evidence="2">Heme-binding domain-containing protein</fullName>
    </submittedName>
</protein>
<keyword evidence="3" id="KW-1185">Reference proteome</keyword>
<dbReference type="Pfam" id="PF14376">
    <property type="entry name" value="Haem_bd"/>
    <property type="match status" value="1"/>
</dbReference>
<gene>
    <name evidence="2" type="ORF">OSR52_03990</name>
</gene>
<accession>A0ABT6FP33</accession>
<dbReference type="InterPro" id="IPR025992">
    <property type="entry name" value="Haem-bd"/>
</dbReference>
<name>A0ABT6FP33_9FLAO</name>
<evidence type="ECO:0000259" key="1">
    <source>
        <dbReference type="SMART" id="SM01235"/>
    </source>
</evidence>
<dbReference type="SUPFAM" id="SSF46626">
    <property type="entry name" value="Cytochrome c"/>
    <property type="match status" value="1"/>
</dbReference>
<dbReference type="SMART" id="SM01235">
    <property type="entry name" value="Haem_bd"/>
    <property type="match status" value="1"/>
</dbReference>
<proteinExistence type="predicted"/>
<comment type="caution">
    <text evidence="2">The sequence shown here is derived from an EMBL/GenBank/DDBJ whole genome shotgun (WGS) entry which is preliminary data.</text>
</comment>
<dbReference type="InterPro" id="IPR036909">
    <property type="entry name" value="Cyt_c-like_dom_sf"/>
</dbReference>
<reference evidence="2" key="1">
    <citation type="submission" date="2022-11" db="EMBL/GenBank/DDBJ databases">
        <title>High-quality draft genome sequence of Galbibacter sp. strain CMA-7.</title>
        <authorList>
            <person name="Wei L."/>
            <person name="Dong C."/>
            <person name="Shao Z."/>
        </authorList>
    </citation>
    <scope>NUCLEOTIDE SEQUENCE</scope>
    <source>
        <strain evidence="2">CMA-7</strain>
    </source>
</reference>
<dbReference type="EMBL" id="JAPMUA010000001">
    <property type="protein sequence ID" value="MDG3585019.1"/>
    <property type="molecule type" value="Genomic_DNA"/>
</dbReference>
<sequence length="157" mass="18378">MRIIRKIIFLLFVVLIIMQFFPPAENKSDTTPPTDLILATSPPKEVEAIITNACYDCHSNNTRYPWYANIEPVSYWMAAHIEEGREHLDFSQWELYANKKKAHKLDEMIEAVTEGWMPLKSYTWIHNDAKLTDEQAKTIAEWAKMLKLTYETTDQPQ</sequence>
<evidence type="ECO:0000313" key="2">
    <source>
        <dbReference type="EMBL" id="MDG3585019.1"/>
    </source>
</evidence>
<dbReference type="RefSeq" id="WP_277898750.1">
    <property type="nucleotide sequence ID" value="NZ_JAPMUA010000001.1"/>
</dbReference>
<evidence type="ECO:0000313" key="3">
    <source>
        <dbReference type="Proteomes" id="UP001153642"/>
    </source>
</evidence>
<feature type="domain" description="Haem-binding" evidence="1">
    <location>
        <begin position="12"/>
        <end position="147"/>
    </location>
</feature>